<organism evidence="7 8">
    <name type="scientific">Sphaerotilus uruguayifluvii</name>
    <dbReference type="NCBI Taxonomy" id="2735897"/>
    <lineage>
        <taxon>Bacteria</taxon>
        <taxon>Pseudomonadati</taxon>
        <taxon>Pseudomonadota</taxon>
        <taxon>Betaproteobacteria</taxon>
        <taxon>Burkholderiales</taxon>
        <taxon>Sphaerotilaceae</taxon>
        <taxon>Sphaerotilus</taxon>
    </lineage>
</organism>
<dbReference type="SMART" id="SM00283">
    <property type="entry name" value="MA"/>
    <property type="match status" value="1"/>
</dbReference>
<keyword evidence="8" id="KW-1185">Reference proteome</keyword>
<dbReference type="PANTHER" id="PTHR43531:SF14">
    <property type="entry name" value="METHYL-ACCEPTING CHEMOTAXIS PROTEIN I-RELATED"/>
    <property type="match status" value="1"/>
</dbReference>
<evidence type="ECO:0000256" key="3">
    <source>
        <dbReference type="PROSITE-ProRule" id="PRU00284"/>
    </source>
</evidence>
<dbReference type="Pfam" id="PF00015">
    <property type="entry name" value="MCPsignal"/>
    <property type="match status" value="1"/>
</dbReference>
<dbReference type="CDD" id="cd11386">
    <property type="entry name" value="MCP_signal"/>
    <property type="match status" value="1"/>
</dbReference>
<evidence type="ECO:0000256" key="1">
    <source>
        <dbReference type="ARBA" id="ARBA00022481"/>
    </source>
</evidence>
<feature type="domain" description="Methyl-accepting transducer" evidence="5">
    <location>
        <begin position="267"/>
        <end position="496"/>
    </location>
</feature>
<keyword evidence="4" id="KW-0472">Membrane</keyword>
<keyword evidence="3" id="KW-0807">Transducer</keyword>
<dbReference type="EMBL" id="JABSNM010000029">
    <property type="protein sequence ID" value="NRT58429.1"/>
    <property type="molecule type" value="Genomic_DNA"/>
</dbReference>
<dbReference type="CDD" id="cd06225">
    <property type="entry name" value="HAMP"/>
    <property type="match status" value="1"/>
</dbReference>
<dbReference type="InterPro" id="IPR051310">
    <property type="entry name" value="MCP_chemotaxis"/>
</dbReference>
<dbReference type="PROSITE" id="PS50111">
    <property type="entry name" value="CHEMOTAXIS_TRANSDUC_2"/>
    <property type="match status" value="1"/>
</dbReference>
<dbReference type="CDD" id="cd19411">
    <property type="entry name" value="MCP2201-like_sensor"/>
    <property type="match status" value="1"/>
</dbReference>
<evidence type="ECO:0000259" key="5">
    <source>
        <dbReference type="PROSITE" id="PS50111"/>
    </source>
</evidence>
<evidence type="ECO:0000256" key="2">
    <source>
        <dbReference type="ARBA" id="ARBA00029447"/>
    </source>
</evidence>
<dbReference type="PANTHER" id="PTHR43531">
    <property type="entry name" value="PROTEIN ICFG"/>
    <property type="match status" value="1"/>
</dbReference>
<evidence type="ECO:0000313" key="8">
    <source>
        <dbReference type="Proteomes" id="UP001516061"/>
    </source>
</evidence>
<dbReference type="InterPro" id="IPR003660">
    <property type="entry name" value="HAMP_dom"/>
</dbReference>
<dbReference type="InterPro" id="IPR004089">
    <property type="entry name" value="MCPsignal_dom"/>
</dbReference>
<keyword evidence="1" id="KW-0488">Methylation</keyword>
<accession>A0ABX2G814</accession>
<name>A0ABX2G814_9BURK</name>
<keyword evidence="4" id="KW-0812">Transmembrane</keyword>
<dbReference type="RefSeq" id="WP_217427636.1">
    <property type="nucleotide sequence ID" value="NZ_JABSNM010000029.1"/>
</dbReference>
<dbReference type="SMART" id="SM00304">
    <property type="entry name" value="HAMP"/>
    <property type="match status" value="1"/>
</dbReference>
<dbReference type="InterPro" id="IPR047347">
    <property type="entry name" value="YvaQ-like_sensor"/>
</dbReference>
<keyword evidence="4" id="KW-1133">Transmembrane helix</keyword>
<comment type="caution">
    <text evidence="7">The sequence shown here is derived from an EMBL/GenBank/DDBJ whole genome shotgun (WGS) entry which is preliminary data.</text>
</comment>
<evidence type="ECO:0000313" key="7">
    <source>
        <dbReference type="EMBL" id="NRT58429.1"/>
    </source>
</evidence>
<proteinExistence type="inferred from homology"/>
<dbReference type="PROSITE" id="PS50885">
    <property type="entry name" value="HAMP"/>
    <property type="match status" value="1"/>
</dbReference>
<evidence type="ECO:0000256" key="4">
    <source>
        <dbReference type="SAM" id="Phobius"/>
    </source>
</evidence>
<comment type="similarity">
    <text evidence="2">Belongs to the methyl-accepting chemotaxis (MCP) protein family.</text>
</comment>
<feature type="domain" description="HAMP" evidence="6">
    <location>
        <begin position="210"/>
        <end position="262"/>
    </location>
</feature>
<evidence type="ECO:0000259" key="6">
    <source>
        <dbReference type="PROSITE" id="PS50885"/>
    </source>
</evidence>
<reference evidence="7 8" key="1">
    <citation type="submission" date="2020-05" db="EMBL/GenBank/DDBJ databases">
        <title>Genomic Encyclopedia of Type Strains, Phase IV (KMG-V): Genome sequencing to study the core and pangenomes of soil and plant-associated prokaryotes.</title>
        <authorList>
            <person name="Whitman W."/>
        </authorList>
    </citation>
    <scope>NUCLEOTIDE SEQUENCE [LARGE SCALE GENOMIC DNA]</scope>
    <source>
        <strain evidence="7 8">C29</strain>
    </source>
</reference>
<dbReference type="Proteomes" id="UP001516061">
    <property type="component" value="Unassembled WGS sequence"/>
</dbReference>
<sequence>MDFLENWRIGARLALGYAVMVLLMVLATVVTWTNLAAVSRANSVLQGEQSERLALAREWRENIVANSARAMAMALDASGLVSGYFADPAKAVTARTTVIQKRYEEIETSEEGRRLGARLAEVRQRYLAGREQLLAARGDDTLVRQRADAFQRTVVDYVASADAMVAWQLERQKTLGQDVQQRLERAHAVFVSITLFNIVVAVLLGWALNRSIVRPVEVLREVAGRIADGDLASEVPVHGRSEIAQLAGSVHAMQEALRDLVGQVRRASETIRMSSQEVAAGNTDLSHRTEQAASSLQATASSMEQIAGTVRQSAEVATQADDLAGTARSVAERGGTLMQEVEQTMGAIRSSSAKIADIIGVIDGIAFQTNILALNAAVEAARAGEQGRGFAVVAGEVRSLAQRSAAAAREVKSLIGDSVDKVGQGSQSVGSAAETMREIVASVESVSTLIGSIKVASGEQSSGIDQINLSVSQLDQMTQQNAALVEESAAAAESLQDEAARLHALVERFRV</sequence>
<protein>
    <submittedName>
        <fullName evidence="7">Methyl-accepting chemotaxis protein</fullName>
    </submittedName>
</protein>
<dbReference type="Pfam" id="PF00672">
    <property type="entry name" value="HAMP"/>
    <property type="match status" value="1"/>
</dbReference>
<gene>
    <name evidence="7" type="ORF">HNQ01_004197</name>
</gene>
<feature type="transmembrane region" description="Helical" evidence="4">
    <location>
        <begin position="14"/>
        <end position="35"/>
    </location>
</feature>
<feature type="transmembrane region" description="Helical" evidence="4">
    <location>
        <begin position="188"/>
        <end position="208"/>
    </location>
</feature>